<accession>X1SMP4</accession>
<sequence>AKAEGEYTPEPFEDLYNQINPKWMERTAYTFKFIPTEEEK</sequence>
<gene>
    <name evidence="1" type="ORF">S12H4_13634</name>
</gene>
<dbReference type="EMBL" id="BARW01006492">
    <property type="protein sequence ID" value="GAI76625.1"/>
    <property type="molecule type" value="Genomic_DNA"/>
</dbReference>
<organism evidence="1">
    <name type="scientific">marine sediment metagenome</name>
    <dbReference type="NCBI Taxonomy" id="412755"/>
    <lineage>
        <taxon>unclassified sequences</taxon>
        <taxon>metagenomes</taxon>
        <taxon>ecological metagenomes</taxon>
    </lineage>
</organism>
<reference evidence="1" key="1">
    <citation type="journal article" date="2014" name="Front. Microbiol.">
        <title>High frequency of phylogenetically diverse reductive dehalogenase-homologous genes in deep subseafloor sedimentary metagenomes.</title>
        <authorList>
            <person name="Kawai M."/>
            <person name="Futagami T."/>
            <person name="Toyoda A."/>
            <person name="Takaki Y."/>
            <person name="Nishi S."/>
            <person name="Hori S."/>
            <person name="Arai W."/>
            <person name="Tsubouchi T."/>
            <person name="Morono Y."/>
            <person name="Uchiyama I."/>
            <person name="Ito T."/>
            <person name="Fujiyama A."/>
            <person name="Inagaki F."/>
            <person name="Takami H."/>
        </authorList>
    </citation>
    <scope>NUCLEOTIDE SEQUENCE</scope>
    <source>
        <strain evidence="1">Expedition CK06-06</strain>
    </source>
</reference>
<protein>
    <submittedName>
        <fullName evidence="1">Uncharacterized protein</fullName>
    </submittedName>
</protein>
<dbReference type="AlphaFoldDB" id="X1SMP4"/>
<evidence type="ECO:0000313" key="1">
    <source>
        <dbReference type="EMBL" id="GAI76625.1"/>
    </source>
</evidence>
<feature type="non-terminal residue" evidence="1">
    <location>
        <position position="1"/>
    </location>
</feature>
<name>X1SMP4_9ZZZZ</name>
<comment type="caution">
    <text evidence="1">The sequence shown here is derived from an EMBL/GenBank/DDBJ whole genome shotgun (WGS) entry which is preliminary data.</text>
</comment>
<proteinExistence type="predicted"/>